<dbReference type="EMBL" id="AEJB01000208">
    <property type="protein sequence ID" value="ELP68561.1"/>
    <property type="molecule type" value="Genomic_DNA"/>
</dbReference>
<dbReference type="Gene3D" id="2.60.120.260">
    <property type="entry name" value="Galactose-binding domain-like"/>
    <property type="match status" value="1"/>
</dbReference>
<dbReference type="GeneID" id="97407757"/>
<sequence length="742" mass="76227">MSSDIARLAARVAVLERQLARTTRTARLAYSSIENGAVEVFDEDGSLRAIVGQQPDGTSGVIAVNGPPPPTPVAPAVAPVLGGIAVSWAGAFTDAAAVPLDWARLEIHGAAVNGFEPTPATLRATLESPQGGTVLVPADQPLYVGLVARSTSGTASAPSGQTGPVGPAAVVADEVLDGIVDELALAEAAVTRNKIAVGAVDADRMAIGTGNLLPDASFEGPYTDSLIEENDDWSTDGPGNASVRCLRVNAAAPQQTTRSLLVMTLPALPGERFFLAVDYKTSADWTGSAAKFYLRWLDGTGATLGFGVIQTPSTPATGWTRISGQVRAPANTVNATVWLETYQSSAGQVYFDNAEIRTVVIAGVILAGSIGTPELAADSIVAEKVVAQTLTGREIKFASITGDHLEVNSARLALLTAGVINASMLDADAINGKTIKGAVITGGVLRTAATGQRVVISPGNTNPETGSIEFYSGSANEAAPAELSTAIAYGSDGPVTYEIPSVALSAPRVNGSAQETGLFLQGHVPGYAGSVFNLYANELSGNGVAYINGYGADTAAAGSSIELHVRDAPPGSARSTAKLTSSGFALDGDLSVYGKSQGRGFVAQKTLSVNVTFSSTETSLITTGSITFKNGRAYRVTLWGLHGAASDSYALYRIRKNTVSGTIYKDQIRVNNLQASTANAALSVQTILTNTTGSDVTAALCWTGTQGGVAQTWTLAASSSNVAYLLVEDCGSTDDYTGQAIL</sequence>
<evidence type="ECO:0000313" key="1">
    <source>
        <dbReference type="EMBL" id="ELP68561.1"/>
    </source>
</evidence>
<dbReference type="AlphaFoldDB" id="L7FBY6"/>
<dbReference type="Proteomes" id="UP000010931">
    <property type="component" value="Unassembled WGS sequence"/>
</dbReference>
<gene>
    <name evidence="1" type="ORF">STRTUCAR8_03629</name>
</gene>
<dbReference type="PATRIC" id="fig|698760.3.peg.2787"/>
<comment type="caution">
    <text evidence="1">The sequence shown here is derived from an EMBL/GenBank/DDBJ whole genome shotgun (WGS) entry which is preliminary data.</text>
</comment>
<proteinExistence type="predicted"/>
<reference evidence="1 2" key="1">
    <citation type="journal article" date="2011" name="Plasmid">
        <title>Streptomyces turgidiscabies Car8 contains a modular pathogenicity island that shares virulence genes with other actinobacterial plant pathogens.</title>
        <authorList>
            <person name="Huguet-Tapia J.C."/>
            <person name="Badger J.H."/>
            <person name="Loria R."/>
            <person name="Pettis G.S."/>
        </authorList>
    </citation>
    <scope>NUCLEOTIDE SEQUENCE [LARGE SCALE GENOMIC DNA]</scope>
    <source>
        <strain evidence="1 2">Car8</strain>
    </source>
</reference>
<evidence type="ECO:0000313" key="2">
    <source>
        <dbReference type="Proteomes" id="UP000010931"/>
    </source>
</evidence>
<dbReference type="STRING" id="85558.T45_00310"/>
<protein>
    <submittedName>
        <fullName evidence="1">Uncharacterized protein</fullName>
    </submittedName>
</protein>
<dbReference type="RefSeq" id="WP_006376263.1">
    <property type="nucleotide sequence ID" value="NZ_AEJB01000208.1"/>
</dbReference>
<accession>L7FBY6</accession>
<name>L7FBY6_STRT8</name>
<organism evidence="1 2">
    <name type="scientific">Streptomyces turgidiscabies (strain Car8)</name>
    <dbReference type="NCBI Taxonomy" id="698760"/>
    <lineage>
        <taxon>Bacteria</taxon>
        <taxon>Bacillati</taxon>
        <taxon>Actinomycetota</taxon>
        <taxon>Actinomycetes</taxon>
        <taxon>Kitasatosporales</taxon>
        <taxon>Streptomycetaceae</taxon>
        <taxon>Streptomyces</taxon>
    </lineage>
</organism>
<keyword evidence="2" id="KW-1185">Reference proteome</keyword>